<keyword evidence="7" id="KW-0067">ATP-binding</keyword>
<dbReference type="InterPro" id="IPR008271">
    <property type="entry name" value="Ser/Thr_kinase_AS"/>
</dbReference>
<reference evidence="12 13" key="1">
    <citation type="submission" date="2024-06" db="EMBL/GenBank/DDBJ databases">
        <authorList>
            <person name="Pan Q."/>
            <person name="Wen M."/>
            <person name="Jouanno E."/>
            <person name="Zahm M."/>
            <person name="Klopp C."/>
            <person name="Cabau C."/>
            <person name="Louis A."/>
            <person name="Berthelot C."/>
            <person name="Parey E."/>
            <person name="Roest Crollius H."/>
            <person name="Montfort J."/>
            <person name="Robinson-Rechavi M."/>
            <person name="Bouchez O."/>
            <person name="Lampietro C."/>
            <person name="Lopez Roques C."/>
            <person name="Donnadieu C."/>
            <person name="Postlethwait J."/>
            <person name="Bobe J."/>
            <person name="Verreycken H."/>
            <person name="Guiguen Y."/>
        </authorList>
    </citation>
    <scope>NUCLEOTIDE SEQUENCE [LARGE SCALE GENOMIC DNA]</scope>
    <source>
        <strain evidence="12">Up_M1</strain>
        <tissue evidence="12">Testis</tissue>
    </source>
</reference>
<evidence type="ECO:0000256" key="6">
    <source>
        <dbReference type="ARBA" id="ARBA00022777"/>
    </source>
</evidence>
<dbReference type="EMBL" id="JAGEUA010000002">
    <property type="protein sequence ID" value="KAL1005678.1"/>
    <property type="molecule type" value="Genomic_DNA"/>
</dbReference>
<gene>
    <name evidence="12" type="ORF">UPYG_G00062190</name>
</gene>
<keyword evidence="3" id="KW-0723">Serine/threonine-protein kinase</keyword>
<evidence type="ECO:0000259" key="11">
    <source>
        <dbReference type="PROSITE" id="PS50011"/>
    </source>
</evidence>
<evidence type="ECO:0000256" key="3">
    <source>
        <dbReference type="ARBA" id="ARBA00022527"/>
    </source>
</evidence>
<dbReference type="GO" id="GO:0004674">
    <property type="term" value="F:protein serine/threonine kinase activity"/>
    <property type="evidence" value="ECO:0007669"/>
    <property type="project" value="UniProtKB-KW"/>
</dbReference>
<keyword evidence="5" id="KW-0547">Nucleotide-binding</keyword>
<dbReference type="SMART" id="SM00220">
    <property type="entry name" value="S_TKc"/>
    <property type="match status" value="1"/>
</dbReference>
<protein>
    <recommendedName>
        <fullName evidence="2">non-specific serine/threonine protein kinase</fullName>
        <ecNumber evidence="2">2.7.11.1</ecNumber>
    </recommendedName>
</protein>
<feature type="domain" description="Protein kinase" evidence="11">
    <location>
        <begin position="126"/>
        <end position="384"/>
    </location>
</feature>
<evidence type="ECO:0000256" key="1">
    <source>
        <dbReference type="ARBA" id="ARBA00005505"/>
    </source>
</evidence>
<dbReference type="PROSITE" id="PS00108">
    <property type="entry name" value="PROTEIN_KINASE_ST"/>
    <property type="match status" value="1"/>
</dbReference>
<dbReference type="Pfam" id="PF00069">
    <property type="entry name" value="Pkinase"/>
    <property type="match status" value="1"/>
</dbReference>
<comment type="similarity">
    <text evidence="1">Belongs to the protein kinase superfamily. CAMK Ser/Thr protein kinase family. PIM subfamily.</text>
</comment>
<name>A0ABD0X9M6_UMBPY</name>
<evidence type="ECO:0000256" key="9">
    <source>
        <dbReference type="ARBA" id="ARBA00048679"/>
    </source>
</evidence>
<evidence type="ECO:0000256" key="10">
    <source>
        <dbReference type="SAM" id="MobiDB-lite"/>
    </source>
</evidence>
<dbReference type="PANTHER" id="PTHR22984">
    <property type="entry name" value="SERINE/THREONINE-PROTEIN KINASE PIM"/>
    <property type="match status" value="1"/>
</dbReference>
<evidence type="ECO:0000256" key="2">
    <source>
        <dbReference type="ARBA" id="ARBA00012513"/>
    </source>
</evidence>
<dbReference type="InterPro" id="IPR000719">
    <property type="entry name" value="Prot_kinase_dom"/>
</dbReference>
<proteinExistence type="inferred from homology"/>
<dbReference type="Gene3D" id="3.30.200.20">
    <property type="entry name" value="Phosphorylase Kinase, domain 1"/>
    <property type="match status" value="1"/>
</dbReference>
<dbReference type="GO" id="GO:0005524">
    <property type="term" value="F:ATP binding"/>
    <property type="evidence" value="ECO:0007669"/>
    <property type="project" value="UniProtKB-KW"/>
</dbReference>
<sequence>MDFRFGPLGKHVLFTNQKLKMKRSVDDDADEGPSLKRSRQEAAVKATGDDQGTTSDLNSTKKRKMCFLDLDSDDIRSAKKVCVEVPQYRSTCSWRTPLAKLWEMFLNIPRCLCRLFYRNECFKSLYNVGKKLKKGGCGTVHKGTRKRDGKKVAVKFINKKDREEYLTFPGTSVMLPLEVALHLIVSRPPVSEHVVELLEWFDQPERIILVMEYPAPCMDMYAYMKSVVGGALTEDTARSVMRQVVLACQHCRDRGVAHRDIKGENLLVQTDTMKVKLIDFGCGDLLKNEPYKKFAGTCLYYPPECFQLGKYSSQTATIWSLGVLLFTLVNKKLPFRSVHHICHRPKLVFKSGVSKECKKLICWCLNRNARARPTLEEMLQNDWMTNGIHLEPQS</sequence>
<keyword evidence="13" id="KW-1185">Reference proteome</keyword>
<evidence type="ECO:0000256" key="7">
    <source>
        <dbReference type="ARBA" id="ARBA00022840"/>
    </source>
</evidence>
<comment type="caution">
    <text evidence="12">The sequence shown here is derived from an EMBL/GenBank/DDBJ whole genome shotgun (WGS) entry which is preliminary data.</text>
</comment>
<organism evidence="12 13">
    <name type="scientific">Umbra pygmaea</name>
    <name type="common">Eastern mudminnow</name>
    <dbReference type="NCBI Taxonomy" id="75934"/>
    <lineage>
        <taxon>Eukaryota</taxon>
        <taxon>Metazoa</taxon>
        <taxon>Chordata</taxon>
        <taxon>Craniata</taxon>
        <taxon>Vertebrata</taxon>
        <taxon>Euteleostomi</taxon>
        <taxon>Actinopterygii</taxon>
        <taxon>Neopterygii</taxon>
        <taxon>Teleostei</taxon>
        <taxon>Protacanthopterygii</taxon>
        <taxon>Esociformes</taxon>
        <taxon>Umbridae</taxon>
        <taxon>Umbra</taxon>
    </lineage>
</organism>
<evidence type="ECO:0000256" key="5">
    <source>
        <dbReference type="ARBA" id="ARBA00022741"/>
    </source>
</evidence>
<keyword evidence="6" id="KW-0418">Kinase</keyword>
<dbReference type="Gene3D" id="1.10.510.10">
    <property type="entry name" value="Transferase(Phosphotransferase) domain 1"/>
    <property type="match status" value="1"/>
</dbReference>
<accession>A0ABD0X9M6</accession>
<feature type="region of interest" description="Disordered" evidence="10">
    <location>
        <begin position="24"/>
        <end position="57"/>
    </location>
</feature>
<evidence type="ECO:0000256" key="4">
    <source>
        <dbReference type="ARBA" id="ARBA00022679"/>
    </source>
</evidence>
<comment type="catalytic activity">
    <reaction evidence="8">
        <text>L-threonyl-[protein] + ATP = O-phospho-L-threonyl-[protein] + ADP + H(+)</text>
        <dbReference type="Rhea" id="RHEA:46608"/>
        <dbReference type="Rhea" id="RHEA-COMP:11060"/>
        <dbReference type="Rhea" id="RHEA-COMP:11605"/>
        <dbReference type="ChEBI" id="CHEBI:15378"/>
        <dbReference type="ChEBI" id="CHEBI:30013"/>
        <dbReference type="ChEBI" id="CHEBI:30616"/>
        <dbReference type="ChEBI" id="CHEBI:61977"/>
        <dbReference type="ChEBI" id="CHEBI:456216"/>
        <dbReference type="EC" id="2.7.11.1"/>
    </reaction>
</comment>
<dbReference type="SUPFAM" id="SSF56112">
    <property type="entry name" value="Protein kinase-like (PK-like)"/>
    <property type="match status" value="1"/>
</dbReference>
<evidence type="ECO:0000313" key="13">
    <source>
        <dbReference type="Proteomes" id="UP001557470"/>
    </source>
</evidence>
<dbReference type="InterPro" id="IPR011009">
    <property type="entry name" value="Kinase-like_dom_sf"/>
</dbReference>
<dbReference type="AlphaFoldDB" id="A0ABD0X9M6"/>
<evidence type="ECO:0000256" key="8">
    <source>
        <dbReference type="ARBA" id="ARBA00047899"/>
    </source>
</evidence>
<comment type="catalytic activity">
    <reaction evidence="9">
        <text>L-seryl-[protein] + ATP = O-phospho-L-seryl-[protein] + ADP + H(+)</text>
        <dbReference type="Rhea" id="RHEA:17989"/>
        <dbReference type="Rhea" id="RHEA-COMP:9863"/>
        <dbReference type="Rhea" id="RHEA-COMP:11604"/>
        <dbReference type="ChEBI" id="CHEBI:15378"/>
        <dbReference type="ChEBI" id="CHEBI:29999"/>
        <dbReference type="ChEBI" id="CHEBI:30616"/>
        <dbReference type="ChEBI" id="CHEBI:83421"/>
        <dbReference type="ChEBI" id="CHEBI:456216"/>
        <dbReference type="EC" id="2.7.11.1"/>
    </reaction>
</comment>
<dbReference type="EC" id="2.7.11.1" evidence="2"/>
<evidence type="ECO:0000313" key="12">
    <source>
        <dbReference type="EMBL" id="KAL1005678.1"/>
    </source>
</evidence>
<dbReference type="Proteomes" id="UP001557470">
    <property type="component" value="Unassembled WGS sequence"/>
</dbReference>
<keyword evidence="4" id="KW-0808">Transferase</keyword>
<dbReference type="PROSITE" id="PS50011">
    <property type="entry name" value="PROTEIN_KINASE_DOM"/>
    <property type="match status" value="1"/>
</dbReference>
<dbReference type="InterPro" id="IPR051138">
    <property type="entry name" value="PIM_Ser/Thr_kinase"/>
</dbReference>
<dbReference type="PANTHER" id="PTHR22984:SF11">
    <property type="entry name" value="AURORA KINASE-RELATED"/>
    <property type="match status" value="1"/>
</dbReference>